<evidence type="ECO:0000313" key="6">
    <source>
        <dbReference type="EMBL" id="HJC15296.1"/>
    </source>
</evidence>
<dbReference type="InterPro" id="IPR033403">
    <property type="entry name" value="DUF5110"/>
</dbReference>
<evidence type="ECO:0000259" key="5">
    <source>
        <dbReference type="Pfam" id="PF21365"/>
    </source>
</evidence>
<dbReference type="Pfam" id="PF17137">
    <property type="entry name" value="DUF5110"/>
    <property type="match status" value="1"/>
</dbReference>
<dbReference type="InterPro" id="IPR017853">
    <property type="entry name" value="GH"/>
</dbReference>
<gene>
    <name evidence="6" type="ORF">H9705_05635</name>
</gene>
<dbReference type="SUPFAM" id="SSF51445">
    <property type="entry name" value="(Trans)glycosidases"/>
    <property type="match status" value="1"/>
</dbReference>
<dbReference type="AlphaFoldDB" id="A0A9D2SLT5"/>
<dbReference type="SUPFAM" id="SSF51011">
    <property type="entry name" value="Glycosyl hydrolase domain"/>
    <property type="match status" value="1"/>
</dbReference>
<evidence type="ECO:0000259" key="3">
    <source>
        <dbReference type="Pfam" id="PF01055"/>
    </source>
</evidence>
<feature type="domain" description="Glycoside hydrolase family 31 TIM barrel" evidence="3">
    <location>
        <begin position="193"/>
        <end position="497"/>
    </location>
</feature>
<organism evidence="6 7">
    <name type="scientific">Candidatus Fusicatenibacter intestinigallinarum</name>
    <dbReference type="NCBI Taxonomy" id="2838598"/>
    <lineage>
        <taxon>Bacteria</taxon>
        <taxon>Bacillati</taxon>
        <taxon>Bacillota</taxon>
        <taxon>Clostridia</taxon>
        <taxon>Lachnospirales</taxon>
        <taxon>Lachnospiraceae</taxon>
        <taxon>Fusicatenibacter</taxon>
    </lineage>
</organism>
<dbReference type="PANTHER" id="PTHR22762:SF89">
    <property type="entry name" value="ALPHA-XYLOSIDASE"/>
    <property type="match status" value="1"/>
</dbReference>
<dbReference type="Gene3D" id="2.60.40.1180">
    <property type="entry name" value="Golgi alpha-mannosidase II"/>
    <property type="match status" value="2"/>
</dbReference>
<comment type="similarity">
    <text evidence="1 2">Belongs to the glycosyl hydrolase 31 family.</text>
</comment>
<dbReference type="InterPro" id="IPR048395">
    <property type="entry name" value="Glyco_hydro_31_C"/>
</dbReference>
<dbReference type="InterPro" id="IPR000322">
    <property type="entry name" value="Glyco_hydro_31_TIM"/>
</dbReference>
<dbReference type="CDD" id="cd06595">
    <property type="entry name" value="GH31_u1"/>
    <property type="match status" value="1"/>
</dbReference>
<feature type="domain" description="DUF5110" evidence="4">
    <location>
        <begin position="613"/>
        <end position="681"/>
    </location>
</feature>
<sequence>MKEYLKIDAHPEACPENVVQGENFRITVLTKSLVRLEYSPDGEFTDAPTQTVLNRDFPQVSFELRDMSDELEIRTEYFQLNYDKKEFTSHGLSCYALGMPGGNRTAWRYGEKSENLKGTARTLDNVDGACELEDGILSMWCGCVALDDSRTLTIREDGWVEPRKKGIQDLYLFVYGHRFLEALKDFYHLCGETPMLPRFALGNWWSRYYKYTEESYLKLMNQFDKEQIPFTVAVIDMDWHLVDIDPKYGTGWTGYTWNREMFPDPERFLKKLHDRGMKTTLNLHPADGIRAFEDCYPQMAEAMGMDPEKGEPVNFDIANPVFLEAYFDKALHPMEEEGVDFWWIDWQQGTNSRIEGLDPLWMLNHYHFLDSGRDGKRPMTFSRYAGPGSHRYPVGFSGDTLITWESLDFQPYFTSTASNIGYGWWSHDIGGHMLGYKNDEMEARWYQFGVFSPVNRLHSSSSEFNGKEPWRFKKEVHDTMCDFLRLRHRLMPYLYTMNHRAWEKGEPICQPMYYQYPENFTAYGQKNEYFFGSELVAAPVTTPRIRGLNVACTKVWLPEGMWFDFFTDTVYRGGRNLNMYRTIDEIPVLAKAGAIVPMTERIQATEAESNPDELTIRVYPGADNTFVLYEDDNVSEDYRKGICACTEMKLDWTEKTFTVSPVRGELSLLPVRRTWKIELHKTTAAGAEVLVNGEKQENCCSRCGTTLTVTLEHLRPEDRVEICLPKETEIAENPVQKQIFDFLNQAEIGFIDKEKIYRAAERSLKAPEFLISELQSMEIDQDLCGAVLEFAGAYLK</sequence>
<protein>
    <submittedName>
        <fullName evidence="6">Glycoside hydrolase family 31 protein</fullName>
    </submittedName>
</protein>
<comment type="caution">
    <text evidence="6">The sequence shown here is derived from an EMBL/GenBank/DDBJ whole genome shotgun (WGS) entry which is preliminary data.</text>
</comment>
<dbReference type="PANTHER" id="PTHR22762">
    <property type="entry name" value="ALPHA-GLUCOSIDASE"/>
    <property type="match status" value="1"/>
</dbReference>
<evidence type="ECO:0000259" key="4">
    <source>
        <dbReference type="Pfam" id="PF17137"/>
    </source>
</evidence>
<dbReference type="Gene3D" id="3.20.20.80">
    <property type="entry name" value="Glycosidases"/>
    <property type="match status" value="1"/>
</dbReference>
<keyword evidence="2 6" id="KW-0378">Hydrolase</keyword>
<dbReference type="InterPro" id="IPR013780">
    <property type="entry name" value="Glyco_hydro_b"/>
</dbReference>
<dbReference type="GO" id="GO:0005975">
    <property type="term" value="P:carbohydrate metabolic process"/>
    <property type="evidence" value="ECO:0007669"/>
    <property type="project" value="InterPro"/>
</dbReference>
<dbReference type="GO" id="GO:0090599">
    <property type="term" value="F:alpha-glucosidase activity"/>
    <property type="evidence" value="ECO:0007669"/>
    <property type="project" value="TreeGrafter"/>
</dbReference>
<reference evidence="6" key="2">
    <citation type="submission" date="2021-04" db="EMBL/GenBank/DDBJ databases">
        <authorList>
            <person name="Gilroy R."/>
        </authorList>
    </citation>
    <scope>NUCLEOTIDE SEQUENCE</scope>
    <source>
        <strain evidence="6">CHK185-5351</strain>
    </source>
</reference>
<evidence type="ECO:0000256" key="2">
    <source>
        <dbReference type="RuleBase" id="RU361185"/>
    </source>
</evidence>
<accession>A0A9D2SLT5</accession>
<evidence type="ECO:0000256" key="1">
    <source>
        <dbReference type="ARBA" id="ARBA00007806"/>
    </source>
</evidence>
<feature type="domain" description="Glycosyl hydrolase family 31 C-terminal" evidence="5">
    <location>
        <begin position="505"/>
        <end position="596"/>
    </location>
</feature>
<dbReference type="EMBL" id="DWWU01000022">
    <property type="protein sequence ID" value="HJC15296.1"/>
    <property type="molecule type" value="Genomic_DNA"/>
</dbReference>
<dbReference type="GO" id="GO:0006491">
    <property type="term" value="P:N-glycan processing"/>
    <property type="evidence" value="ECO:0007669"/>
    <property type="project" value="TreeGrafter"/>
</dbReference>
<reference evidence="6" key="1">
    <citation type="journal article" date="2021" name="PeerJ">
        <title>Extensive microbial diversity within the chicken gut microbiome revealed by metagenomics and culture.</title>
        <authorList>
            <person name="Gilroy R."/>
            <person name="Ravi A."/>
            <person name="Getino M."/>
            <person name="Pursley I."/>
            <person name="Horton D.L."/>
            <person name="Alikhan N.F."/>
            <person name="Baker D."/>
            <person name="Gharbi K."/>
            <person name="Hall N."/>
            <person name="Watson M."/>
            <person name="Adriaenssens E.M."/>
            <person name="Foster-Nyarko E."/>
            <person name="Jarju S."/>
            <person name="Secka A."/>
            <person name="Antonio M."/>
            <person name="Oren A."/>
            <person name="Chaudhuri R.R."/>
            <person name="La Ragione R."/>
            <person name="Hildebrand F."/>
            <person name="Pallen M.J."/>
        </authorList>
    </citation>
    <scope>NUCLEOTIDE SEQUENCE</scope>
    <source>
        <strain evidence="6">CHK185-5351</strain>
    </source>
</reference>
<evidence type="ECO:0000313" key="7">
    <source>
        <dbReference type="Proteomes" id="UP000823849"/>
    </source>
</evidence>
<dbReference type="Pfam" id="PF21365">
    <property type="entry name" value="Glyco_hydro_31_3rd"/>
    <property type="match status" value="1"/>
</dbReference>
<dbReference type="Gene3D" id="2.60.40.1760">
    <property type="entry name" value="glycosyl hydrolase (family 31)"/>
    <property type="match status" value="1"/>
</dbReference>
<proteinExistence type="inferred from homology"/>
<dbReference type="Proteomes" id="UP000823849">
    <property type="component" value="Unassembled WGS sequence"/>
</dbReference>
<name>A0A9D2SLT5_9FIRM</name>
<dbReference type="Pfam" id="PF01055">
    <property type="entry name" value="Glyco_hydro_31_2nd"/>
    <property type="match status" value="1"/>
</dbReference>
<keyword evidence="2" id="KW-0326">Glycosidase</keyword>